<feature type="compositionally biased region" description="Polar residues" evidence="2">
    <location>
        <begin position="582"/>
        <end position="596"/>
    </location>
</feature>
<dbReference type="PANTHER" id="PTHR44103">
    <property type="entry name" value="PROPROTEIN CONVERTASE P"/>
    <property type="match status" value="1"/>
</dbReference>
<dbReference type="InterPro" id="IPR028994">
    <property type="entry name" value="Integrin_alpha_N"/>
</dbReference>
<dbReference type="Pfam" id="PF13517">
    <property type="entry name" value="FG-GAP_3"/>
    <property type="match status" value="3"/>
</dbReference>
<dbReference type="RefSeq" id="WP_204025100.1">
    <property type="nucleotide sequence ID" value="NZ_BOOW01000015.1"/>
</dbReference>
<comment type="caution">
    <text evidence="4">The sequence shown here is derived from an EMBL/GenBank/DDBJ whole genome shotgun (WGS) entry which is preliminary data.</text>
</comment>
<dbReference type="PANTHER" id="PTHR44103:SF1">
    <property type="entry name" value="PROPROTEIN CONVERTASE P"/>
    <property type="match status" value="1"/>
</dbReference>
<feature type="region of interest" description="Disordered" evidence="2">
    <location>
        <begin position="26"/>
        <end position="83"/>
    </location>
</feature>
<evidence type="ECO:0008006" key="6">
    <source>
        <dbReference type="Google" id="ProtNLM"/>
    </source>
</evidence>
<keyword evidence="5" id="KW-1185">Reference proteome</keyword>
<dbReference type="InterPro" id="IPR013517">
    <property type="entry name" value="FG-GAP"/>
</dbReference>
<feature type="compositionally biased region" description="Basic residues" evidence="2">
    <location>
        <begin position="37"/>
        <end position="51"/>
    </location>
</feature>
<protein>
    <recommendedName>
        <fullName evidence="6">VCBS repeat-containing protein</fullName>
    </recommendedName>
</protein>
<evidence type="ECO:0000256" key="2">
    <source>
        <dbReference type="SAM" id="MobiDB-lite"/>
    </source>
</evidence>
<evidence type="ECO:0000313" key="5">
    <source>
        <dbReference type="Proteomes" id="UP000606172"/>
    </source>
</evidence>
<accession>A0A919REU9</accession>
<evidence type="ECO:0000256" key="3">
    <source>
        <dbReference type="SAM" id="SignalP"/>
    </source>
</evidence>
<dbReference type="AlphaFoldDB" id="A0A919REU9"/>
<keyword evidence="1 3" id="KW-0732">Signal</keyword>
<organism evidence="4 5">
    <name type="scientific">Sinosporangium siamense</name>
    <dbReference type="NCBI Taxonomy" id="1367973"/>
    <lineage>
        <taxon>Bacteria</taxon>
        <taxon>Bacillati</taxon>
        <taxon>Actinomycetota</taxon>
        <taxon>Actinomycetes</taxon>
        <taxon>Streptosporangiales</taxon>
        <taxon>Streptosporangiaceae</taxon>
        <taxon>Sinosporangium</taxon>
    </lineage>
</organism>
<feature type="signal peptide" evidence="3">
    <location>
        <begin position="1"/>
        <end position="27"/>
    </location>
</feature>
<dbReference type="SUPFAM" id="SSF69318">
    <property type="entry name" value="Integrin alpha N-terminal domain"/>
    <property type="match status" value="2"/>
</dbReference>
<dbReference type="Proteomes" id="UP000606172">
    <property type="component" value="Unassembled WGS sequence"/>
</dbReference>
<feature type="compositionally biased region" description="Low complexity" evidence="2">
    <location>
        <begin position="66"/>
        <end position="79"/>
    </location>
</feature>
<evidence type="ECO:0000313" key="4">
    <source>
        <dbReference type="EMBL" id="GII92333.1"/>
    </source>
</evidence>
<reference evidence="4" key="1">
    <citation type="submission" date="2021-01" db="EMBL/GenBank/DDBJ databases">
        <title>Whole genome shotgun sequence of Sinosporangium siamense NBRC 109515.</title>
        <authorList>
            <person name="Komaki H."/>
            <person name="Tamura T."/>
        </authorList>
    </citation>
    <scope>NUCLEOTIDE SEQUENCE</scope>
    <source>
        <strain evidence="4">NBRC 109515</strain>
    </source>
</reference>
<gene>
    <name evidence="4" type="ORF">Ssi02_25640</name>
</gene>
<dbReference type="EMBL" id="BOOW01000015">
    <property type="protein sequence ID" value="GII92333.1"/>
    <property type="molecule type" value="Genomic_DNA"/>
</dbReference>
<dbReference type="Gene3D" id="2.130.10.130">
    <property type="entry name" value="Integrin alpha, N-terminal"/>
    <property type="match status" value="4"/>
</dbReference>
<sequence length="611" mass="63416">MTPPLRIVTAAAVALAVLATALPAAHAAAGPPGDHHRVTRPGKPVKLKGKKKTWDVSAIRSKERPAAPAAAARSAALPPDVNGDGRADLVAQLSGADAGSLRVHANNGATTSNPWEAAFTATSSQWGFADLVLLADVTGDGRADVIARDPAVSSGTLWLYPHDGSNAANPWPSRIAAGTGWNSLDKVAVADVTGDGKPDLVARNPSVGGGTLYVYPGNGATAANPWTRSPIWSGSGWNLAQTLSVGDVTGDNRPEIVARNGEGAVLVYPHNGATSTNFWTSIVFGSTGGWNTSDRLSMADVTGDGRPDLIARDTSGSLWVHPWQSGTAGAMWSPTARFAAGTGFNYAFDVMTGDVNGDGKLELVTQVARNSELWLFPHDGSATGNPWPARTAAGTDWGSASQVYLGDVNGDRRQDLIALDRRIDGGTLWIYINNGSTTGSPWSTRYFGGNGWNIFNSLLLGDVTGDGRADVVGRSPNGDMFAYPGNGSATAFPWDTRAWVGSNWQTATRLALGDIDRDGIADLVDLENDGSLWVFPTGASTDPIRIPGTWTGTRTLNLGHVTGGTGPDLVVGDASGNVSIYPNTGATSGNPWSSTPRPGGSGYQDAASLVL</sequence>
<evidence type="ECO:0000256" key="1">
    <source>
        <dbReference type="ARBA" id="ARBA00022729"/>
    </source>
</evidence>
<name>A0A919REU9_9ACTN</name>
<proteinExistence type="predicted"/>
<feature type="region of interest" description="Disordered" evidence="2">
    <location>
        <begin position="582"/>
        <end position="611"/>
    </location>
</feature>
<feature type="chain" id="PRO_5037345386" description="VCBS repeat-containing protein" evidence="3">
    <location>
        <begin position="28"/>
        <end position="611"/>
    </location>
</feature>